<evidence type="ECO:0000256" key="1">
    <source>
        <dbReference type="ARBA" id="ARBA00004123"/>
    </source>
</evidence>
<dbReference type="InterPro" id="IPR025086">
    <property type="entry name" value="SDE2/SF3A3_SAP"/>
</dbReference>
<dbReference type="Proteomes" id="UP001165289">
    <property type="component" value="Unassembled WGS sequence"/>
</dbReference>
<sequence length="500" mass="58947">METVIERQRRMHEELERIEQAMTDEREYLSNCSVQRDRINSEHRSKMLSERYCNLSQSLHNFYEDRDGMRREELMRHSGHEEFTEFYRRLKHIKDFHKKFPNDIEEPMSAGFTRLEEERMDPELVVPIVTFSDEEGFGRYIDLHESHRKFCSLKGIFHMDYLTYLSTFDRLADIKRDLKNSDYLKYLYSLKASLSDVLDRIHPLLNIEKEIMKVHVSFEDKWNKGQFMGWEKGNLPGSAMIKPIGTNIDLSHFLSREQLAKLGMGTLKSLLQARGLKCGGTLEERVERLYKVKDMPRDHWDSSVLARTLDSKEYSPLQREIASLEAEIYWFGEQLWEQREASKENVERKLSRTVGEHEDDSSGSESSAESEDEEMIYNPKGIQLGWDGKPIPYWLYKLHGLNISYNCEICGQAVYKGPKAFQRHFSEYRHAYGMRKLGIPNTAHFANVTHIEDALALWEKVRNFGEDTKFESDRDIEYEDSLGNVINRKTYDDLRRQGLL</sequence>
<dbReference type="InterPro" id="IPR051421">
    <property type="entry name" value="RNA_Proc_DNA_Dmg_Regulator"/>
</dbReference>
<evidence type="ECO:0000256" key="6">
    <source>
        <dbReference type="ARBA" id="ARBA00022771"/>
    </source>
</evidence>
<dbReference type="Pfam" id="PF11931">
    <property type="entry name" value="SF3a60_Prp9_C"/>
    <property type="match status" value="1"/>
</dbReference>
<evidence type="ECO:0000256" key="5">
    <source>
        <dbReference type="ARBA" id="ARBA00022723"/>
    </source>
</evidence>
<keyword evidence="13" id="KW-1185">Reference proteome</keyword>
<name>A0AAV7K6L2_9METZ</name>
<dbReference type="PROSITE" id="PS50171">
    <property type="entry name" value="ZF_MATRIN"/>
    <property type="match status" value="1"/>
</dbReference>
<evidence type="ECO:0000256" key="8">
    <source>
        <dbReference type="ARBA" id="ARBA00023187"/>
    </source>
</evidence>
<evidence type="ECO:0000256" key="2">
    <source>
        <dbReference type="ARBA" id="ARBA00008776"/>
    </source>
</evidence>
<keyword evidence="9" id="KW-0539">Nucleus</keyword>
<dbReference type="InterPro" id="IPR000690">
    <property type="entry name" value="Matrin/U1-C_Znf_C2H2"/>
</dbReference>
<dbReference type="Pfam" id="PF13297">
    <property type="entry name" value="SDE2_2C"/>
    <property type="match status" value="1"/>
</dbReference>
<evidence type="ECO:0000256" key="10">
    <source>
        <dbReference type="SAM" id="MobiDB-lite"/>
    </source>
</evidence>
<reference evidence="12 13" key="1">
    <citation type="journal article" date="2023" name="BMC Biol.">
        <title>The compact genome of the sponge Oopsacas minuta (Hexactinellida) is lacking key metazoan core genes.</title>
        <authorList>
            <person name="Santini S."/>
            <person name="Schenkelaars Q."/>
            <person name="Jourda C."/>
            <person name="Duchesne M."/>
            <person name="Belahbib H."/>
            <person name="Rocher C."/>
            <person name="Selva M."/>
            <person name="Riesgo A."/>
            <person name="Vervoort M."/>
            <person name="Leys S.P."/>
            <person name="Kodjabachian L."/>
            <person name="Le Bivic A."/>
            <person name="Borchiellini C."/>
            <person name="Claverie J.M."/>
            <person name="Renard E."/>
        </authorList>
    </citation>
    <scope>NUCLEOTIDE SEQUENCE [LARGE SCALE GENOMIC DNA]</scope>
    <source>
        <strain evidence="12">SPO-2</strain>
    </source>
</reference>
<evidence type="ECO:0000313" key="12">
    <source>
        <dbReference type="EMBL" id="KAI6656992.1"/>
    </source>
</evidence>
<dbReference type="AlphaFoldDB" id="A0AAV7K6L2"/>
<keyword evidence="8" id="KW-0508">mRNA splicing</keyword>
<dbReference type="InterPro" id="IPR031774">
    <property type="entry name" value="SF3A3_dom"/>
</dbReference>
<protein>
    <submittedName>
        <fullName evidence="12">Splicing factor 3A subunit 3</fullName>
    </submittedName>
</protein>
<feature type="compositionally biased region" description="Basic and acidic residues" evidence="10">
    <location>
        <begin position="347"/>
        <end position="356"/>
    </location>
</feature>
<dbReference type="InterPro" id="IPR021966">
    <property type="entry name" value="SF3a60_bindingd"/>
</dbReference>
<keyword evidence="7" id="KW-0862">Zinc</keyword>
<evidence type="ECO:0000256" key="3">
    <source>
        <dbReference type="ARBA" id="ARBA00022553"/>
    </source>
</evidence>
<dbReference type="GO" id="GO:0005681">
    <property type="term" value="C:spliceosomal complex"/>
    <property type="evidence" value="ECO:0007669"/>
    <property type="project" value="InterPro"/>
</dbReference>
<organism evidence="12 13">
    <name type="scientific">Oopsacas minuta</name>
    <dbReference type="NCBI Taxonomy" id="111878"/>
    <lineage>
        <taxon>Eukaryota</taxon>
        <taxon>Metazoa</taxon>
        <taxon>Porifera</taxon>
        <taxon>Hexactinellida</taxon>
        <taxon>Hexasterophora</taxon>
        <taxon>Lyssacinosida</taxon>
        <taxon>Leucopsacidae</taxon>
        <taxon>Oopsacas</taxon>
    </lineage>
</organism>
<keyword evidence="3" id="KW-0597">Phosphoprotein</keyword>
<keyword evidence="6" id="KW-0863">Zinc-finger</keyword>
<keyword evidence="5" id="KW-0479">Metal-binding</keyword>
<comment type="similarity">
    <text evidence="2">Belongs to the SF3A3 family.</text>
</comment>
<dbReference type="PANTHER" id="PTHR12786">
    <property type="entry name" value="SPLICING FACTOR SF3A-RELATED"/>
    <property type="match status" value="1"/>
</dbReference>
<proteinExistence type="inferred from homology"/>
<dbReference type="GO" id="GO:0003723">
    <property type="term" value="F:RNA binding"/>
    <property type="evidence" value="ECO:0007669"/>
    <property type="project" value="InterPro"/>
</dbReference>
<comment type="caution">
    <text evidence="12">The sequence shown here is derived from an EMBL/GenBank/DDBJ whole genome shotgun (WGS) entry which is preliminary data.</text>
</comment>
<comment type="subcellular location">
    <subcellularLocation>
        <location evidence="1">Nucleus</location>
    </subcellularLocation>
</comment>
<feature type="domain" description="Matrin-type" evidence="11">
    <location>
        <begin position="405"/>
        <end position="436"/>
    </location>
</feature>
<keyword evidence="4" id="KW-0507">mRNA processing</keyword>
<dbReference type="EMBL" id="JAKMXF010000133">
    <property type="protein sequence ID" value="KAI6656992.1"/>
    <property type="molecule type" value="Genomic_DNA"/>
</dbReference>
<accession>A0AAV7K6L2</accession>
<evidence type="ECO:0000256" key="4">
    <source>
        <dbReference type="ARBA" id="ARBA00022664"/>
    </source>
</evidence>
<dbReference type="InterPro" id="IPR024598">
    <property type="entry name" value="SF3a60/Prp9_C"/>
</dbReference>
<evidence type="ECO:0000313" key="13">
    <source>
        <dbReference type="Proteomes" id="UP001165289"/>
    </source>
</evidence>
<dbReference type="PANTHER" id="PTHR12786:SF2">
    <property type="entry name" value="SPLICING FACTOR 3A SUBUNIT 3"/>
    <property type="match status" value="1"/>
</dbReference>
<evidence type="ECO:0000256" key="9">
    <source>
        <dbReference type="ARBA" id="ARBA00023242"/>
    </source>
</evidence>
<dbReference type="GO" id="GO:0000398">
    <property type="term" value="P:mRNA splicing, via spliceosome"/>
    <property type="evidence" value="ECO:0007669"/>
    <property type="project" value="InterPro"/>
</dbReference>
<feature type="region of interest" description="Disordered" evidence="10">
    <location>
        <begin position="347"/>
        <end position="373"/>
    </location>
</feature>
<feature type="compositionally biased region" description="Acidic residues" evidence="10">
    <location>
        <begin position="357"/>
        <end position="373"/>
    </location>
</feature>
<evidence type="ECO:0000256" key="7">
    <source>
        <dbReference type="ARBA" id="ARBA00022833"/>
    </source>
</evidence>
<gene>
    <name evidence="12" type="ORF">LOD99_16293</name>
</gene>
<dbReference type="Pfam" id="PF12108">
    <property type="entry name" value="SF3a60_bindingd"/>
    <property type="match status" value="1"/>
</dbReference>
<dbReference type="Pfam" id="PF16837">
    <property type="entry name" value="SF3A3"/>
    <property type="match status" value="1"/>
</dbReference>
<dbReference type="GO" id="GO:0008270">
    <property type="term" value="F:zinc ion binding"/>
    <property type="evidence" value="ECO:0007669"/>
    <property type="project" value="UniProtKB-KW"/>
</dbReference>
<evidence type="ECO:0000259" key="11">
    <source>
        <dbReference type="PROSITE" id="PS50171"/>
    </source>
</evidence>